<dbReference type="InterPro" id="IPR007712">
    <property type="entry name" value="RelE/ParE_toxin"/>
</dbReference>
<protein>
    <recommendedName>
        <fullName evidence="2">Toxin</fullName>
    </recommendedName>
</protein>
<dbReference type="Gene3D" id="3.30.2310.20">
    <property type="entry name" value="RelE-like"/>
    <property type="match status" value="1"/>
</dbReference>
<comment type="similarity">
    <text evidence="2">Belongs to the RelE toxin family.</text>
</comment>
<evidence type="ECO:0000256" key="2">
    <source>
        <dbReference type="PIRNR" id="PIRNR029218"/>
    </source>
</evidence>
<keyword evidence="4" id="KW-1185">Reference proteome</keyword>
<gene>
    <name evidence="3" type="ORF">Q3O60_09705</name>
</gene>
<proteinExistence type="inferred from homology"/>
<evidence type="ECO:0000256" key="1">
    <source>
        <dbReference type="ARBA" id="ARBA00022649"/>
    </source>
</evidence>
<dbReference type="InterPro" id="IPR028344">
    <property type="entry name" value="ParE1/4"/>
</dbReference>
<dbReference type="Pfam" id="PF05016">
    <property type="entry name" value="ParE_toxin"/>
    <property type="match status" value="1"/>
</dbReference>
<dbReference type="EMBL" id="JAUZVZ010000012">
    <property type="protein sequence ID" value="MDP4536462.1"/>
    <property type="molecule type" value="Genomic_DNA"/>
</dbReference>
<name>A0ABT9GZH6_9GAMM</name>
<evidence type="ECO:0000313" key="4">
    <source>
        <dbReference type="Proteomes" id="UP001231616"/>
    </source>
</evidence>
<dbReference type="InterPro" id="IPR035093">
    <property type="entry name" value="RelE/ParE_toxin_dom_sf"/>
</dbReference>
<evidence type="ECO:0000313" key="3">
    <source>
        <dbReference type="EMBL" id="MDP4536462.1"/>
    </source>
</evidence>
<keyword evidence="1" id="KW-1277">Toxin-antitoxin system</keyword>
<sequence length="102" mass="11743">MNLFELSTEAQLDVRLIRRFSIQQWGVAQTDNYLKTLKGSFALLAENPKLGVHRPDVKEGVHSFPCQSHIIYYVAKEKKIIIFAVLHKHMSPEQHLSERSPS</sequence>
<organism evidence="3 4">
    <name type="scientific">Alkalimonas collagenimarina</name>
    <dbReference type="NCBI Taxonomy" id="400390"/>
    <lineage>
        <taxon>Bacteria</taxon>
        <taxon>Pseudomonadati</taxon>
        <taxon>Pseudomonadota</taxon>
        <taxon>Gammaproteobacteria</taxon>
        <taxon>Alkalimonas</taxon>
    </lineage>
</organism>
<dbReference type="PIRSF" id="PIRSF029218">
    <property type="entry name" value="ParE"/>
    <property type="match status" value="1"/>
</dbReference>
<reference evidence="3 4" key="1">
    <citation type="submission" date="2023-08" db="EMBL/GenBank/DDBJ databases">
        <authorList>
            <person name="Joshi A."/>
            <person name="Thite S."/>
        </authorList>
    </citation>
    <scope>NUCLEOTIDE SEQUENCE [LARGE SCALE GENOMIC DNA]</scope>
    <source>
        <strain evidence="3 4">AC40</strain>
    </source>
</reference>
<accession>A0ABT9GZH6</accession>
<comment type="caution">
    <text evidence="3">The sequence shown here is derived from an EMBL/GenBank/DDBJ whole genome shotgun (WGS) entry which is preliminary data.</text>
</comment>
<dbReference type="RefSeq" id="WP_305893728.1">
    <property type="nucleotide sequence ID" value="NZ_JAUZVZ010000012.1"/>
</dbReference>
<dbReference type="Proteomes" id="UP001231616">
    <property type="component" value="Unassembled WGS sequence"/>
</dbReference>